<reference evidence="13 14" key="1">
    <citation type="submission" date="2013-11" db="EMBL/GenBank/DDBJ databases">
        <title>Draft genome of the bovine lungworm Dictyocaulus viviparus.</title>
        <authorList>
            <person name="Mitreva M."/>
        </authorList>
    </citation>
    <scope>NUCLEOTIDE SEQUENCE [LARGE SCALE GENOMIC DNA]</scope>
    <source>
        <strain evidence="13 14">HannoverDv2000</strain>
    </source>
</reference>
<dbReference type="Gene3D" id="3.40.850.10">
    <property type="entry name" value="Kinesin motor domain"/>
    <property type="match status" value="2"/>
</dbReference>
<comment type="similarity">
    <text evidence="1 8">Belongs to the TRAFAC class myosin-kinesin ATPase superfamily. Myosin family.</text>
</comment>
<gene>
    <name evidence="13" type="ORF">DICVIV_06579</name>
</gene>
<evidence type="ECO:0000256" key="5">
    <source>
        <dbReference type="ARBA" id="ARBA00023123"/>
    </source>
</evidence>
<dbReference type="InterPro" id="IPR004009">
    <property type="entry name" value="SH3_Myosin"/>
</dbReference>
<keyword evidence="3 8" id="KW-0067">ATP-binding</keyword>
<dbReference type="InterPro" id="IPR036961">
    <property type="entry name" value="Kinesin_motor_dom_sf"/>
</dbReference>
<feature type="domain" description="Myosin motor" evidence="11">
    <location>
        <begin position="162"/>
        <end position="773"/>
    </location>
</feature>
<dbReference type="Proteomes" id="UP000053766">
    <property type="component" value="Unassembled WGS sequence"/>
</dbReference>
<dbReference type="Gene3D" id="1.20.5.4820">
    <property type="match status" value="1"/>
</dbReference>
<dbReference type="GO" id="GO:0005524">
    <property type="term" value="F:ATP binding"/>
    <property type="evidence" value="ECO:0007669"/>
    <property type="project" value="UniProtKB-UniRule"/>
</dbReference>
<dbReference type="Gene3D" id="1.20.5.340">
    <property type="match status" value="3"/>
</dbReference>
<keyword evidence="5 8" id="KW-0518">Myosin</keyword>
<dbReference type="EMBL" id="KN716312">
    <property type="protein sequence ID" value="KJH47330.1"/>
    <property type="molecule type" value="Genomic_DNA"/>
</dbReference>
<evidence type="ECO:0000259" key="12">
    <source>
        <dbReference type="PROSITE" id="PS51844"/>
    </source>
</evidence>
<dbReference type="GO" id="GO:0032982">
    <property type="term" value="C:myosin filament"/>
    <property type="evidence" value="ECO:0007669"/>
    <property type="project" value="TreeGrafter"/>
</dbReference>
<dbReference type="GO" id="GO:0045214">
    <property type="term" value="P:sarcomere organization"/>
    <property type="evidence" value="ECO:0007669"/>
    <property type="project" value="TreeGrafter"/>
</dbReference>
<dbReference type="SMART" id="SM00242">
    <property type="entry name" value="MYSc"/>
    <property type="match status" value="1"/>
</dbReference>
<evidence type="ECO:0000313" key="13">
    <source>
        <dbReference type="EMBL" id="KJH47330.1"/>
    </source>
</evidence>
<dbReference type="InterPro" id="IPR027417">
    <property type="entry name" value="P-loop_NTPase"/>
</dbReference>
<dbReference type="PANTHER" id="PTHR45615:SF20">
    <property type="entry name" value="MYOSIN-2"/>
    <property type="match status" value="1"/>
</dbReference>
<dbReference type="Gene3D" id="2.30.30.360">
    <property type="entry name" value="Myosin S1 fragment, N-terminal"/>
    <property type="match status" value="1"/>
</dbReference>
<feature type="region of interest" description="Disordered" evidence="10">
    <location>
        <begin position="1216"/>
        <end position="1242"/>
    </location>
</feature>
<dbReference type="PRINTS" id="PR00193">
    <property type="entry name" value="MYOSINHEAVY"/>
</dbReference>
<feature type="region of interest" description="Actin-binding" evidence="8">
    <location>
        <begin position="647"/>
        <end position="669"/>
    </location>
</feature>
<evidence type="ECO:0000256" key="7">
    <source>
        <dbReference type="ARBA" id="ARBA00023203"/>
    </source>
</evidence>
<evidence type="ECO:0000256" key="2">
    <source>
        <dbReference type="ARBA" id="ARBA00022741"/>
    </source>
</evidence>
<dbReference type="GO" id="GO:0051015">
    <property type="term" value="F:actin filament binding"/>
    <property type="evidence" value="ECO:0007669"/>
    <property type="project" value="InterPro"/>
</dbReference>
<evidence type="ECO:0000259" key="11">
    <source>
        <dbReference type="PROSITE" id="PS51456"/>
    </source>
</evidence>
<dbReference type="Pfam" id="PF01576">
    <property type="entry name" value="Myosin_tail_1"/>
    <property type="match status" value="1"/>
</dbReference>
<dbReference type="Pfam" id="PF02736">
    <property type="entry name" value="Myosin_N"/>
    <property type="match status" value="1"/>
</dbReference>
<dbReference type="FunFam" id="3.40.850.10:FF:000101">
    <property type="entry name" value="Slow myosin heavy chain 2"/>
    <property type="match status" value="1"/>
</dbReference>
<dbReference type="InterPro" id="IPR002928">
    <property type="entry name" value="Myosin_tail"/>
</dbReference>
<organism evidence="13 14">
    <name type="scientific">Dictyocaulus viviparus</name>
    <name type="common">Bovine lungworm</name>
    <dbReference type="NCBI Taxonomy" id="29172"/>
    <lineage>
        <taxon>Eukaryota</taxon>
        <taxon>Metazoa</taxon>
        <taxon>Ecdysozoa</taxon>
        <taxon>Nematoda</taxon>
        <taxon>Chromadorea</taxon>
        <taxon>Rhabditida</taxon>
        <taxon>Rhabditina</taxon>
        <taxon>Rhabditomorpha</taxon>
        <taxon>Strongyloidea</taxon>
        <taxon>Metastrongylidae</taxon>
        <taxon>Dictyocaulus</taxon>
    </lineage>
</organism>
<evidence type="ECO:0000256" key="1">
    <source>
        <dbReference type="ARBA" id="ARBA00008314"/>
    </source>
</evidence>
<feature type="coiled-coil region" evidence="9">
    <location>
        <begin position="1448"/>
        <end position="1834"/>
    </location>
</feature>
<evidence type="ECO:0000256" key="8">
    <source>
        <dbReference type="PROSITE-ProRule" id="PRU00782"/>
    </source>
</evidence>
<evidence type="ECO:0000256" key="10">
    <source>
        <dbReference type="SAM" id="MobiDB-lite"/>
    </source>
</evidence>
<dbReference type="FunFam" id="1.20.5.370:FF:000008">
    <property type="entry name" value="Myosin heavy chain"/>
    <property type="match status" value="1"/>
</dbReference>
<dbReference type="FunFam" id="1.20.120.720:FF:000001">
    <property type="entry name" value="Myosin heavy chain, muscle"/>
    <property type="match status" value="1"/>
</dbReference>
<keyword evidence="6 8" id="KW-0505">Motor protein</keyword>
<evidence type="ECO:0000256" key="6">
    <source>
        <dbReference type="ARBA" id="ARBA00023175"/>
    </source>
</evidence>
<dbReference type="PANTHER" id="PTHR45615">
    <property type="entry name" value="MYOSIN HEAVY CHAIN, NON-MUSCLE"/>
    <property type="match status" value="1"/>
</dbReference>
<proteinExistence type="inferred from homology"/>
<dbReference type="FunFam" id="1.20.58.530:FF:000001">
    <property type="entry name" value="Myosin heavy chain"/>
    <property type="match status" value="1"/>
</dbReference>
<dbReference type="GO" id="GO:0000146">
    <property type="term" value="F:microfilament motor activity"/>
    <property type="evidence" value="ECO:0007669"/>
    <property type="project" value="TreeGrafter"/>
</dbReference>
<dbReference type="SUPFAM" id="SSF90257">
    <property type="entry name" value="Myosin rod fragments"/>
    <property type="match status" value="5"/>
</dbReference>
<dbReference type="InterPro" id="IPR014751">
    <property type="entry name" value="XRCC4-like_C"/>
</dbReference>
<reference evidence="14" key="2">
    <citation type="journal article" date="2016" name="Sci. Rep.">
        <title>Dictyocaulus viviparus genome, variome and transcriptome elucidate lungworm biology and support future intervention.</title>
        <authorList>
            <person name="McNulty S.N."/>
            <person name="Strube C."/>
            <person name="Rosa B.A."/>
            <person name="Martin J.C."/>
            <person name="Tyagi R."/>
            <person name="Choi Y.J."/>
            <person name="Wang Q."/>
            <person name="Hallsworth Pepin K."/>
            <person name="Zhang X."/>
            <person name="Ozersky P."/>
            <person name="Wilson R.K."/>
            <person name="Sternberg P.W."/>
            <person name="Gasser R.B."/>
            <person name="Mitreva M."/>
        </authorList>
    </citation>
    <scope>NUCLEOTIDE SEQUENCE [LARGE SCALE GENOMIC DNA]</scope>
    <source>
        <strain evidence="14">HannoverDv2000</strain>
    </source>
</reference>
<sequence>MSPRFDFSTRHDKKLFSFIFVQFSYWPANRGCFRLAKICKVNGDWRIEIQTVLLLPIHNVQDITHSSYRDTFLLPTSYFNIMDYENDPGWQYLRRSREQIIEDESRPYDSKKNCWVPDAEDGYVEGIIEKVSGNNIIVTVGQGNEKTFKKEMIQEMNPPKFEKTEDMSNLTFLNDASVLHNLRARYSSMLIYTYSGLFCVVINPYKRLPIYTDSVARMFMGKRRTEMPPHLFAVSDEAYRNMLQNNENQSMLITGESGAGKTENTKKVRTMFVYSGTRKLFVTTTRPASENSYEFTSLNKDELHRAILNIEEHQLTDEAFDILKFSTEEKMDCYKLVSAMMHMGNMKFKQRPREEQAETDGTDEAERASNMYGIDSDEFLKALMRPRVKVGNEWVNKGQNLEQVNWAVGAMAKGLYSRIFNWLVKKCNQTLDQKGITRDYFIGVLDIAGFEIFDFNSFEQLWINFVNEKLQQFFNHHMFILEQEEYAREGIQWEFIDFGLDLQACIELIEKPLGIISMLDEECIVPKATDMTLAQKLVEQHLGKHPNFEKPKPPKGKQSEAHFAMRHYAGTVRYNVTNWLEKNKDPLNDSVVQVMKNSTKNALLVEVWKDYTTQEEAAAAAKGNTGSKKKGKSGSFMTVSMLYRESLNNLMNMLNKTHPHFIRCIIPNEKKQSGVIDANLVLNQLTCNGVLEGIRICRKGFPNRTLHPDFVQRYAILAAEEAILGKEDPKKGVTAMMDRLVKENKLTDENFRIGHTKVFFKAGIVAHLEDMRDMRLAELITGFQAQIRWFNQMIEKKRLVNFIEAVRSIQRNIRNWVMLRTWSWFKLYGRVKPLIQSGKIEEEYEKLQESVAALKQTLEKEEAMKAQVIENTEKVQKEIATLLTQLEATRGSNTEIEERMTKINEQNAALEMKIADVNSQLEAGETAAIEIQNEKKRAESECSELKKRSQDIDFSLRKSEAEKLGKEHQIRQLQDELRQQEETISKLNRERKNKDEINKKLNDDLRAAEEQNSESSRSKTKLMKTIEELETILEREKRNRSDMEKSKRKAEGDLKIAQEEMGELRKAKSVAENSLRKKETELHNLNMKLEEEQSTVAKLQKSIQHEEAKMKDLNDQLADEKEARQRADRARSEQQAEYEELINQFEEQCRATAAQIELGKKKDAEVAKLRRDIDECRLKFAEQLNTQKKKSDDMVQELSEQVEQLQKQKCRAEKEKTQIQREYDEASSALDQGAKARAERDRITKQSEVQLLELRLKADEQSRQLQDLVSSKNRLLSENVDLSQQVEELESKIQAASRLKLQFLNDVDESRRQVEEESRKRQNLSNLSKNLTRQLEQLHESVEDEVAGKAELMRQLQKSQIELDQLKMKFEKEGMIGADEFDEVKRRQNVKISEIQDALDASNAKLMTLENSNTRLTAEAEANRLEADRHAQIVSSLEKKQKAYDKIIDEWKKKVDDHYMELDNAQRASRQLSSEAHKLRGEHDALRDQVEWLKRENKALSDEVEDLTEQLGENGRTTHELSKNIRRFEMEKEELQRALDEAEAALEAEESKSSRYQIEITQIRSEIEKRIAEKEEEFENSRKIQQQTIDNIQAALESESKNKTELLRVKKKLEADINELEIALNHANQANEEAQQNVKKYNEQIRDLQQTIDDEQKRREEFRELLIVSERKLVIAKQQQEELVAKLEATERDCRVVEQVVKELREQNNELNSRNCGLAAQKSQLDNDLMLIKSDIAEAQSELAASLERCRRTTTDAAKMAEELRQEQERSMEAERHKKQLEIQVKEMQERADAAEAAVMKGGAKAIKKAEAHLKTLQDDLESETRRASEAVKSLSRTVRRARELEFQVSVLKSYLRVDN</sequence>
<dbReference type="CDD" id="cd01377">
    <property type="entry name" value="MYSc_class_II"/>
    <property type="match status" value="1"/>
</dbReference>
<protein>
    <submittedName>
        <fullName evidence="13">Myosin head</fullName>
    </submittedName>
</protein>
<dbReference type="Gene3D" id="1.20.120.720">
    <property type="entry name" value="Myosin VI head, motor domain, U50 subdomain"/>
    <property type="match status" value="1"/>
</dbReference>
<evidence type="ECO:0000256" key="4">
    <source>
        <dbReference type="ARBA" id="ARBA00023054"/>
    </source>
</evidence>
<keyword evidence="14" id="KW-1185">Reference proteome</keyword>
<keyword evidence="4 9" id="KW-0175">Coiled coil</keyword>
<dbReference type="InterPro" id="IPR001609">
    <property type="entry name" value="Myosin_head_motor_dom-like"/>
</dbReference>
<evidence type="ECO:0000256" key="3">
    <source>
        <dbReference type="ARBA" id="ARBA00022840"/>
    </source>
</evidence>
<feature type="region of interest" description="Disordered" evidence="10">
    <location>
        <begin position="987"/>
        <end position="1021"/>
    </location>
</feature>
<dbReference type="Pfam" id="PF00063">
    <property type="entry name" value="Myosin_head"/>
    <property type="match status" value="2"/>
</dbReference>
<dbReference type="SUPFAM" id="SSF52540">
    <property type="entry name" value="P-loop containing nucleoside triphosphate hydrolases"/>
    <property type="match status" value="1"/>
</dbReference>
<evidence type="ECO:0000256" key="9">
    <source>
        <dbReference type="SAM" id="Coils"/>
    </source>
</evidence>
<dbReference type="Gene3D" id="1.20.5.370">
    <property type="match status" value="2"/>
</dbReference>
<feature type="domain" description="Myosin N-terminal SH3-like" evidence="12">
    <location>
        <begin position="109"/>
        <end position="158"/>
    </location>
</feature>
<keyword evidence="2 8" id="KW-0547">Nucleotide-binding</keyword>
<name>A0A0D8XS35_DICVI</name>
<dbReference type="GO" id="GO:0030017">
    <property type="term" value="C:sarcomere"/>
    <property type="evidence" value="ECO:0007669"/>
    <property type="project" value="UniProtKB-ARBA"/>
</dbReference>
<dbReference type="GO" id="GO:0016460">
    <property type="term" value="C:myosin II complex"/>
    <property type="evidence" value="ECO:0007669"/>
    <property type="project" value="TreeGrafter"/>
</dbReference>
<feature type="coiled-coil region" evidence="9">
    <location>
        <begin position="1258"/>
        <end position="1419"/>
    </location>
</feature>
<accession>A0A0D8XS35</accession>
<dbReference type="Gene3D" id="1.20.58.530">
    <property type="match status" value="1"/>
</dbReference>
<dbReference type="PROSITE" id="PS51844">
    <property type="entry name" value="SH3_LIKE"/>
    <property type="match status" value="1"/>
</dbReference>
<dbReference type="OrthoDB" id="6108017at2759"/>
<dbReference type="InterPro" id="IPR008989">
    <property type="entry name" value="Myosin_S1_N"/>
</dbReference>
<feature type="compositionally biased region" description="Basic and acidic residues" evidence="10">
    <location>
        <begin position="987"/>
        <end position="1009"/>
    </location>
</feature>
<feature type="binding site" evidence="8">
    <location>
        <begin position="255"/>
        <end position="262"/>
    </location>
    <ligand>
        <name>ATP</name>
        <dbReference type="ChEBI" id="CHEBI:30616"/>
    </ligand>
</feature>
<keyword evidence="7 8" id="KW-0009">Actin-binding</keyword>
<dbReference type="GO" id="GO:0006936">
    <property type="term" value="P:muscle contraction"/>
    <property type="evidence" value="ECO:0007669"/>
    <property type="project" value="TreeGrafter"/>
</dbReference>
<dbReference type="STRING" id="29172.A0A0D8XS35"/>
<feature type="region of interest" description="Disordered" evidence="10">
    <location>
        <begin position="1115"/>
        <end position="1134"/>
    </location>
</feature>
<dbReference type="PROSITE" id="PS51456">
    <property type="entry name" value="MYOSIN_MOTOR"/>
    <property type="match status" value="1"/>
</dbReference>
<evidence type="ECO:0000313" key="14">
    <source>
        <dbReference type="Proteomes" id="UP000053766"/>
    </source>
</evidence>